<reference evidence="1 2" key="1">
    <citation type="submission" date="2019-09" db="EMBL/GenBank/DDBJ databases">
        <title>Draft genome sequence of Acinetobacter tandoii W4-4-4 isolated from environmental water sample.</title>
        <authorList>
            <person name="Wee S.K."/>
            <person name="Yan B."/>
            <person name="Mustaffa S.B."/>
            <person name="Yap E.P.H."/>
        </authorList>
    </citation>
    <scope>NUCLEOTIDE SEQUENCE [LARGE SCALE GENOMIC DNA]</scope>
    <source>
        <strain evidence="1 2">W4-4-4</strain>
    </source>
</reference>
<protein>
    <submittedName>
        <fullName evidence="1">Uncharacterized protein</fullName>
    </submittedName>
</protein>
<dbReference type="AlphaFoldDB" id="A0A5N4WF26"/>
<dbReference type="Pfam" id="PF20321">
    <property type="entry name" value="DUF6616"/>
    <property type="match status" value="1"/>
</dbReference>
<accession>A0A5N4WF26</accession>
<proteinExistence type="predicted"/>
<name>A0A5N4WF26_9GAMM</name>
<sequence>MNQYLIELYTPNSAWKALSLDERTQYLNNVGAAMGKLSDLGVKALTLTQIDSNIDQTSEHQFLGIWHFPNEEIRDVLLAGIKASGWYDYFNHVNAAGKETSFSEHITALSNI</sequence>
<dbReference type="InterPro" id="IPR046724">
    <property type="entry name" value="DUF6616"/>
</dbReference>
<dbReference type="EMBL" id="VXLD01000005">
    <property type="protein sequence ID" value="KAB1855096.1"/>
    <property type="molecule type" value="Genomic_DNA"/>
</dbReference>
<organism evidence="1 2">
    <name type="scientific">Acinetobacter tandoii</name>
    <dbReference type="NCBI Taxonomy" id="202954"/>
    <lineage>
        <taxon>Bacteria</taxon>
        <taxon>Pseudomonadati</taxon>
        <taxon>Pseudomonadota</taxon>
        <taxon>Gammaproteobacteria</taxon>
        <taxon>Moraxellales</taxon>
        <taxon>Moraxellaceae</taxon>
        <taxon>Acinetobacter</taxon>
    </lineage>
</organism>
<gene>
    <name evidence="1" type="ORF">F4W09_09745</name>
</gene>
<dbReference type="RefSeq" id="WP_044740694.1">
    <property type="nucleotide sequence ID" value="NZ_JBODRR010000012.1"/>
</dbReference>
<evidence type="ECO:0000313" key="1">
    <source>
        <dbReference type="EMBL" id="KAB1855096.1"/>
    </source>
</evidence>
<comment type="caution">
    <text evidence="1">The sequence shown here is derived from an EMBL/GenBank/DDBJ whole genome shotgun (WGS) entry which is preliminary data.</text>
</comment>
<evidence type="ECO:0000313" key="2">
    <source>
        <dbReference type="Proteomes" id="UP000325788"/>
    </source>
</evidence>
<dbReference type="Proteomes" id="UP000325788">
    <property type="component" value="Unassembled WGS sequence"/>
</dbReference>